<dbReference type="InterPro" id="IPR000212">
    <property type="entry name" value="DNA_helicase_UvrD/REP"/>
</dbReference>
<dbReference type="SUPFAM" id="SSF52540">
    <property type="entry name" value="P-loop containing nucleoside triphosphate hydrolases"/>
    <property type="match status" value="1"/>
</dbReference>
<dbReference type="RefSeq" id="WP_009889821.1">
    <property type="nucleotide sequence ID" value="NZ_CAACYY010000001.1"/>
</dbReference>
<evidence type="ECO:0000313" key="6">
    <source>
        <dbReference type="EMBL" id="SUY24724.1"/>
    </source>
</evidence>
<dbReference type="Gene3D" id="3.40.50.300">
    <property type="entry name" value="P-loop containing nucleotide triphosphate hydrolases"/>
    <property type="match status" value="2"/>
</dbReference>
<keyword evidence="2" id="KW-0378">Hydrolase</keyword>
<evidence type="ECO:0000313" key="8">
    <source>
        <dbReference type="Proteomes" id="UP000372533"/>
    </source>
</evidence>
<dbReference type="KEGG" id="pdf:CD630DERM_18660"/>
<evidence type="ECO:0000313" key="7">
    <source>
        <dbReference type="EMBL" id="VHY00685.1"/>
    </source>
</evidence>
<reference evidence="6" key="1">
    <citation type="submission" date="2018-06" db="EMBL/GenBank/DDBJ databases">
        <authorList>
            <consortium name="Pathogen Informatics"/>
            <person name="Doyle S."/>
        </authorList>
    </citation>
    <scope>NUCLEOTIDE SEQUENCE</scope>
    <source>
        <strain evidence="6">NCTC13307</strain>
    </source>
</reference>
<evidence type="ECO:0000256" key="2">
    <source>
        <dbReference type="ARBA" id="ARBA00022801"/>
    </source>
</evidence>
<protein>
    <submittedName>
        <fullName evidence="6">Conjugative transposon protein</fullName>
    </submittedName>
</protein>
<dbReference type="EMBL" id="CAAJVP010000004">
    <property type="protein sequence ID" value="VHY00685.1"/>
    <property type="molecule type" value="Genomic_DNA"/>
</dbReference>
<dbReference type="InterPro" id="IPR014016">
    <property type="entry name" value="UvrD-like_ATP-bd"/>
</dbReference>
<dbReference type="GO" id="GO:0003677">
    <property type="term" value="F:DNA binding"/>
    <property type="evidence" value="ECO:0007669"/>
    <property type="project" value="InterPro"/>
</dbReference>
<dbReference type="OMA" id="GDFYQHT"/>
<dbReference type="Pfam" id="PF00580">
    <property type="entry name" value="UvrD-helicase"/>
    <property type="match status" value="1"/>
</dbReference>
<dbReference type="GO" id="GO:0043138">
    <property type="term" value="F:3'-5' DNA helicase activity"/>
    <property type="evidence" value="ECO:0007669"/>
    <property type="project" value="TreeGrafter"/>
</dbReference>
<dbReference type="AlphaFoldDB" id="A0A346UW82"/>
<dbReference type="PANTHER" id="PTHR11070:SF2">
    <property type="entry name" value="ATP-DEPENDENT DNA HELICASE SRS2"/>
    <property type="match status" value="1"/>
</dbReference>
<dbReference type="Proteomes" id="UP000372533">
    <property type="component" value="Unassembled WGS sequence"/>
</dbReference>
<dbReference type="GO" id="GO:0000725">
    <property type="term" value="P:recombinational repair"/>
    <property type="evidence" value="ECO:0007669"/>
    <property type="project" value="TreeGrafter"/>
</dbReference>
<dbReference type="GO" id="GO:0016787">
    <property type="term" value="F:hydrolase activity"/>
    <property type="evidence" value="ECO:0007669"/>
    <property type="project" value="UniProtKB-KW"/>
</dbReference>
<reference evidence="7 8" key="2">
    <citation type="submission" date="2019-04" db="EMBL/GenBank/DDBJ databases">
        <authorList>
            <consortium name="Pathogen Informatics"/>
        </authorList>
    </citation>
    <scope>NUCLEOTIDE SEQUENCE [LARGE SCALE GENOMIC DNA]</scope>
    <source>
        <strain evidence="8">tl291</strain>
        <strain evidence="7">Tl291</strain>
    </source>
</reference>
<evidence type="ECO:0000256" key="1">
    <source>
        <dbReference type="ARBA" id="ARBA00022741"/>
    </source>
</evidence>
<evidence type="ECO:0000256" key="4">
    <source>
        <dbReference type="ARBA" id="ARBA00022840"/>
    </source>
</evidence>
<gene>
    <name evidence="6" type="ORF">NCTC13307_02429</name>
    <name evidence="7" type="ORF">SAMEA1402366_01162</name>
</gene>
<dbReference type="EMBL" id="UFWD01000001">
    <property type="protein sequence ID" value="SUY24724.1"/>
    <property type="molecule type" value="Genomic_DNA"/>
</dbReference>
<keyword evidence="4" id="KW-0067">ATP-binding</keyword>
<evidence type="ECO:0000259" key="5">
    <source>
        <dbReference type="Pfam" id="PF00580"/>
    </source>
</evidence>
<evidence type="ECO:0000256" key="3">
    <source>
        <dbReference type="ARBA" id="ARBA00022806"/>
    </source>
</evidence>
<organism evidence="6">
    <name type="scientific">Clostridioides difficile</name>
    <name type="common">Peptoclostridium difficile</name>
    <dbReference type="NCBI Taxonomy" id="1496"/>
    <lineage>
        <taxon>Bacteria</taxon>
        <taxon>Bacillati</taxon>
        <taxon>Bacillota</taxon>
        <taxon>Clostridia</taxon>
        <taxon>Peptostreptococcales</taxon>
        <taxon>Peptostreptococcaceae</taxon>
        <taxon>Clostridioides</taxon>
    </lineage>
</organism>
<dbReference type="PANTHER" id="PTHR11070">
    <property type="entry name" value="UVRD / RECB / PCRA DNA HELICASE FAMILY MEMBER"/>
    <property type="match status" value="1"/>
</dbReference>
<keyword evidence="3" id="KW-0347">Helicase</keyword>
<sequence>MSGKLYIAAAGSGKTRKIIEDSLNTHKKILILTYTITNEQQIISRIKNKVGVIPNNITVSTWFSFLLKDGIRPYQGSRFKERIEGIIFVNGQNNTYVKKTSNKYFAKDNRVYTDKLSECVVELNDKCNGKVFERISGMYDCIYVDEVQDMVGYDLEILKCLIASRIEVIMVGDPRQCTYSTHSSKKYKKYSCGKIDEFLKNECRKLDVRIDETTLNCTYRNNDIICKFANSLYPERTSTNFVRRAEDESDGVMIIDKADVEKYLQKFNAMQLRENKRTSVNNEYPYYNFGESKGLEFQRVLIYPTQPMWDWIINNNTSLKEQSKARLYVAVTRAENSVVIVRKDARPCSLPVVKL</sequence>
<feature type="domain" description="UvrD-like helicase ATP-binding" evidence="5">
    <location>
        <begin position="104"/>
        <end position="180"/>
    </location>
</feature>
<keyword evidence="1" id="KW-0547">Nucleotide-binding</keyword>
<dbReference type="InterPro" id="IPR027417">
    <property type="entry name" value="P-loop_NTPase"/>
</dbReference>
<name>A0A346UW82_CLODI</name>
<accession>A0A346UW82</accession>
<proteinExistence type="predicted"/>
<dbReference type="GO" id="GO:0005524">
    <property type="term" value="F:ATP binding"/>
    <property type="evidence" value="ECO:0007669"/>
    <property type="project" value="UniProtKB-KW"/>
</dbReference>